<evidence type="ECO:0000313" key="3">
    <source>
        <dbReference type="Proteomes" id="UP000466024"/>
    </source>
</evidence>
<sequence length="337" mass="37083">MFKSKKATDEWAAWYQTVKAKRDELSEADSSLSEAKKEREASQHALTFHVRNARHMTSREIGEEPSAQDIQALMTRLEQLASSGPKTQKGEEAQAYLHNVQQAYQNLQQAGEAQQAAGELKDERAESLAKVEGRIPKATATTLEIIQKDMDEAQAYRDGIAEKLASLEGESGSLTTAAQEAVAAQEKLEELEALAAIGYGDETETKAANTQHAKARTQVEKAQADVSRHQALQRGLRRKLSEANVSLAHLELAYSAAATHVHGEKLAQLETHLVEYLTGSDLTCLLEEIGRHRRALEEAQPGASYGLPPEVTVELPVLYFHPDRAELSGERRTVQPI</sequence>
<name>A0A640WCW9_9GAMM</name>
<proteinExistence type="predicted"/>
<dbReference type="AlphaFoldDB" id="A0A640WCW9"/>
<keyword evidence="3" id="KW-1185">Reference proteome</keyword>
<reference evidence="2 3" key="1">
    <citation type="submission" date="2019-08" db="EMBL/GenBank/DDBJ databases">
        <title>Bioinformatics analysis of the strain L3 and L5.</title>
        <authorList>
            <person name="Li X."/>
        </authorList>
    </citation>
    <scope>NUCLEOTIDE SEQUENCE [LARGE SCALE GENOMIC DNA]</scope>
    <source>
        <strain evidence="2 3">L3</strain>
    </source>
</reference>
<protein>
    <submittedName>
        <fullName evidence="2">Uncharacterized protein</fullName>
    </submittedName>
</protein>
<comment type="caution">
    <text evidence="2">The sequence shown here is derived from an EMBL/GenBank/DDBJ whole genome shotgun (WGS) entry which is preliminary data.</text>
</comment>
<organism evidence="2 3">
    <name type="scientific">Salinicola corii</name>
    <dbReference type="NCBI Taxonomy" id="2606937"/>
    <lineage>
        <taxon>Bacteria</taxon>
        <taxon>Pseudomonadati</taxon>
        <taxon>Pseudomonadota</taxon>
        <taxon>Gammaproteobacteria</taxon>
        <taxon>Oceanospirillales</taxon>
        <taxon>Halomonadaceae</taxon>
        <taxon>Salinicola</taxon>
    </lineage>
</organism>
<evidence type="ECO:0000313" key="2">
    <source>
        <dbReference type="EMBL" id="KAA0017145.1"/>
    </source>
</evidence>
<dbReference type="RefSeq" id="WP_149436057.1">
    <property type="nucleotide sequence ID" value="NZ_VTPX01000008.1"/>
</dbReference>
<gene>
    <name evidence="2" type="ORF">F0A16_14160</name>
</gene>
<dbReference type="Proteomes" id="UP000466024">
    <property type="component" value="Unassembled WGS sequence"/>
</dbReference>
<feature type="region of interest" description="Disordered" evidence="1">
    <location>
        <begin position="25"/>
        <end position="44"/>
    </location>
</feature>
<dbReference type="EMBL" id="VTPX01000008">
    <property type="protein sequence ID" value="KAA0017145.1"/>
    <property type="molecule type" value="Genomic_DNA"/>
</dbReference>
<accession>A0A640WCW9</accession>
<evidence type="ECO:0000256" key="1">
    <source>
        <dbReference type="SAM" id="MobiDB-lite"/>
    </source>
</evidence>